<protein>
    <submittedName>
        <fullName evidence="1">Uncharacterized protein</fullName>
    </submittedName>
</protein>
<keyword evidence="2" id="KW-1185">Reference proteome</keyword>
<dbReference type="EMBL" id="CP093846">
    <property type="protein sequence ID" value="UNS97661.1"/>
    <property type="molecule type" value="Genomic_DNA"/>
</dbReference>
<dbReference type="RefSeq" id="WP_242751789.1">
    <property type="nucleotide sequence ID" value="NZ_CP093846.1"/>
</dbReference>
<sequence>MPINQINWSSPSVKSLVRGDALHKWREAAGMAGSLTFSTPGIPFLTV</sequence>
<dbReference type="Proteomes" id="UP001202244">
    <property type="component" value="Chromosome"/>
</dbReference>
<name>A0ABY3XT46_9ACTN</name>
<organism evidence="1 2">
    <name type="scientific">Streptomyces tubbatahanensis</name>
    <dbReference type="NCBI Taxonomy" id="2923272"/>
    <lineage>
        <taxon>Bacteria</taxon>
        <taxon>Bacillati</taxon>
        <taxon>Actinomycetota</taxon>
        <taxon>Actinomycetes</taxon>
        <taxon>Kitasatosporales</taxon>
        <taxon>Streptomycetaceae</taxon>
        <taxon>Streptomyces</taxon>
    </lineage>
</organism>
<reference evidence="1 2" key="1">
    <citation type="journal article" date="2023" name="Microbiol. Spectr.">
        <title>Synergy between Genome Mining, Metabolomics, and Bioinformatics Uncovers Antibacterial Chlorinated Carbazole Alkaloids and Their Biosynthetic Gene Cluster from Streptomyces tubbatahanensis sp. nov., a Novel Actinomycete Isolated from Sulu Sea, Philippines.</title>
        <authorList>
            <person name="Tenebro C.P."/>
            <person name="Trono D.J.V.L."/>
            <person name="Balida L.A.P."/>
            <person name="Bayog L.K.A."/>
            <person name="Bruna J.R."/>
            <person name="Sabido E.M."/>
            <person name="Caspe D.P.C."/>
            <person name="de Los Santos E.L.C."/>
            <person name="Saludes J.P."/>
            <person name="Dalisay D.S."/>
        </authorList>
    </citation>
    <scope>NUCLEOTIDE SEQUENCE [LARGE SCALE GENOMIC DNA]</scope>
    <source>
        <strain evidence="1 2">DSD3025</strain>
    </source>
</reference>
<evidence type="ECO:0000313" key="2">
    <source>
        <dbReference type="Proteomes" id="UP001202244"/>
    </source>
</evidence>
<proteinExistence type="predicted"/>
<evidence type="ECO:0000313" key="1">
    <source>
        <dbReference type="EMBL" id="UNS97661.1"/>
    </source>
</evidence>
<accession>A0ABY3XT46</accession>
<gene>
    <name evidence="1" type="ORF">MMF93_15065</name>
</gene>